<evidence type="ECO:0000256" key="8">
    <source>
        <dbReference type="ARBA" id="ARBA00022777"/>
    </source>
</evidence>
<evidence type="ECO:0000256" key="12">
    <source>
        <dbReference type="ARBA" id="ARBA00023136"/>
    </source>
</evidence>
<dbReference type="PROSITE" id="PS50113">
    <property type="entry name" value="PAC"/>
    <property type="match status" value="1"/>
</dbReference>
<dbReference type="InterPro" id="IPR000014">
    <property type="entry name" value="PAS"/>
</dbReference>
<dbReference type="SMART" id="SM00387">
    <property type="entry name" value="HATPase_c"/>
    <property type="match status" value="1"/>
</dbReference>
<comment type="catalytic activity">
    <reaction evidence="1">
        <text>ATP + protein L-histidine = ADP + protein N-phospho-L-histidine.</text>
        <dbReference type="EC" id="2.7.13.3"/>
    </reaction>
</comment>
<dbReference type="Proteomes" id="UP000541535">
    <property type="component" value="Unassembled WGS sequence"/>
</dbReference>
<comment type="subcellular location">
    <subcellularLocation>
        <location evidence="2">Membrane</location>
        <topology evidence="2">Multi-pass membrane protein</topology>
    </subcellularLocation>
</comment>
<dbReference type="GO" id="GO:0000155">
    <property type="term" value="F:phosphorelay sensor kinase activity"/>
    <property type="evidence" value="ECO:0007669"/>
    <property type="project" value="InterPro"/>
</dbReference>
<name>A0A7W5BBD0_9BURK</name>
<keyword evidence="10 14" id="KW-1133">Transmembrane helix</keyword>
<keyword evidence="11" id="KW-0902">Two-component regulatory system</keyword>
<evidence type="ECO:0000256" key="10">
    <source>
        <dbReference type="ARBA" id="ARBA00022989"/>
    </source>
</evidence>
<dbReference type="InterPro" id="IPR033417">
    <property type="entry name" value="CHASE8"/>
</dbReference>
<dbReference type="SMART" id="SM00304">
    <property type="entry name" value="HAMP"/>
    <property type="match status" value="1"/>
</dbReference>
<dbReference type="AlphaFoldDB" id="A0A7W5BBD0"/>
<dbReference type="GO" id="GO:0030295">
    <property type="term" value="F:protein kinase activator activity"/>
    <property type="evidence" value="ECO:0007669"/>
    <property type="project" value="TreeGrafter"/>
</dbReference>
<dbReference type="InterPro" id="IPR036890">
    <property type="entry name" value="HATPase_C_sf"/>
</dbReference>
<dbReference type="Gene3D" id="3.30.450.20">
    <property type="entry name" value="PAS domain"/>
    <property type="match status" value="1"/>
</dbReference>
<evidence type="ECO:0000256" key="1">
    <source>
        <dbReference type="ARBA" id="ARBA00000085"/>
    </source>
</evidence>
<dbReference type="SUPFAM" id="SSF55874">
    <property type="entry name" value="ATPase domain of HSP90 chaperone/DNA topoisomerase II/histidine kinase"/>
    <property type="match status" value="1"/>
</dbReference>
<evidence type="ECO:0000259" key="17">
    <source>
        <dbReference type="PROSITE" id="PS50885"/>
    </source>
</evidence>
<evidence type="ECO:0000259" key="15">
    <source>
        <dbReference type="PROSITE" id="PS50109"/>
    </source>
</evidence>
<dbReference type="PROSITE" id="PS50109">
    <property type="entry name" value="HIS_KIN"/>
    <property type="match status" value="1"/>
</dbReference>
<evidence type="ECO:0000256" key="2">
    <source>
        <dbReference type="ARBA" id="ARBA00004141"/>
    </source>
</evidence>
<dbReference type="NCBIfam" id="TIGR00229">
    <property type="entry name" value="sensory_box"/>
    <property type="match status" value="1"/>
</dbReference>
<dbReference type="SUPFAM" id="SSF158472">
    <property type="entry name" value="HAMP domain-like"/>
    <property type="match status" value="1"/>
</dbReference>
<dbReference type="Gene3D" id="1.10.287.130">
    <property type="match status" value="1"/>
</dbReference>
<dbReference type="Pfam" id="PF02518">
    <property type="entry name" value="HATPase_c"/>
    <property type="match status" value="1"/>
</dbReference>
<protein>
    <recommendedName>
        <fullName evidence="3">histidine kinase</fullName>
        <ecNumber evidence="3">2.7.13.3</ecNumber>
    </recommendedName>
</protein>
<dbReference type="InterPro" id="IPR003660">
    <property type="entry name" value="HAMP_dom"/>
</dbReference>
<dbReference type="RefSeq" id="WP_183441820.1">
    <property type="nucleotide sequence ID" value="NZ_JACHXD010000008.1"/>
</dbReference>
<dbReference type="GO" id="GO:0000156">
    <property type="term" value="F:phosphorelay response regulator activity"/>
    <property type="evidence" value="ECO:0007669"/>
    <property type="project" value="TreeGrafter"/>
</dbReference>
<dbReference type="PANTHER" id="PTHR42878:SF7">
    <property type="entry name" value="SENSOR HISTIDINE KINASE GLRK"/>
    <property type="match status" value="1"/>
</dbReference>
<keyword evidence="19" id="KW-1185">Reference proteome</keyword>
<feature type="domain" description="PAC" evidence="16">
    <location>
        <begin position="320"/>
        <end position="372"/>
    </location>
</feature>
<keyword evidence="12 14" id="KW-0472">Membrane</keyword>
<dbReference type="Pfam" id="PF00672">
    <property type="entry name" value="HAMP"/>
    <property type="match status" value="1"/>
</dbReference>
<dbReference type="InterPro" id="IPR050351">
    <property type="entry name" value="BphY/WalK/GraS-like"/>
</dbReference>
<feature type="domain" description="Histidine kinase" evidence="15">
    <location>
        <begin position="424"/>
        <end position="655"/>
    </location>
</feature>
<keyword evidence="6 14" id="KW-0812">Transmembrane</keyword>
<organism evidence="18 19">
    <name type="scientific">Pseudoduganella violacea</name>
    <dbReference type="NCBI Taxonomy" id="1715466"/>
    <lineage>
        <taxon>Bacteria</taxon>
        <taxon>Pseudomonadati</taxon>
        <taxon>Pseudomonadota</taxon>
        <taxon>Betaproteobacteria</taxon>
        <taxon>Burkholderiales</taxon>
        <taxon>Oxalobacteraceae</taxon>
        <taxon>Telluria group</taxon>
        <taxon>Pseudoduganella</taxon>
    </lineage>
</organism>
<dbReference type="Pfam" id="PF17152">
    <property type="entry name" value="CHASE8"/>
    <property type="match status" value="1"/>
</dbReference>
<evidence type="ECO:0000256" key="13">
    <source>
        <dbReference type="SAM" id="Coils"/>
    </source>
</evidence>
<keyword evidence="4" id="KW-0597">Phosphoprotein</keyword>
<dbReference type="GO" id="GO:0016020">
    <property type="term" value="C:membrane"/>
    <property type="evidence" value="ECO:0007669"/>
    <property type="project" value="UniProtKB-SubCell"/>
</dbReference>
<feature type="coiled-coil region" evidence="13">
    <location>
        <begin position="388"/>
        <end position="415"/>
    </location>
</feature>
<feature type="transmembrane region" description="Helical" evidence="14">
    <location>
        <begin position="165"/>
        <end position="185"/>
    </location>
</feature>
<dbReference type="InterPro" id="IPR004358">
    <property type="entry name" value="Sig_transdc_His_kin-like_C"/>
</dbReference>
<keyword evidence="13" id="KW-0175">Coiled coil</keyword>
<dbReference type="InterPro" id="IPR005467">
    <property type="entry name" value="His_kinase_dom"/>
</dbReference>
<dbReference type="EC" id="2.7.13.3" evidence="3"/>
<dbReference type="EMBL" id="JACHXD010000008">
    <property type="protein sequence ID" value="MBB3120029.1"/>
    <property type="molecule type" value="Genomic_DNA"/>
</dbReference>
<evidence type="ECO:0000256" key="4">
    <source>
        <dbReference type="ARBA" id="ARBA00022553"/>
    </source>
</evidence>
<evidence type="ECO:0000256" key="11">
    <source>
        <dbReference type="ARBA" id="ARBA00023012"/>
    </source>
</evidence>
<evidence type="ECO:0000256" key="14">
    <source>
        <dbReference type="SAM" id="Phobius"/>
    </source>
</evidence>
<dbReference type="GO" id="GO:0007234">
    <property type="term" value="P:osmosensory signaling via phosphorelay pathway"/>
    <property type="evidence" value="ECO:0007669"/>
    <property type="project" value="TreeGrafter"/>
</dbReference>
<dbReference type="SUPFAM" id="SSF55785">
    <property type="entry name" value="PYP-like sensor domain (PAS domain)"/>
    <property type="match status" value="1"/>
</dbReference>
<evidence type="ECO:0000256" key="3">
    <source>
        <dbReference type="ARBA" id="ARBA00012438"/>
    </source>
</evidence>
<dbReference type="PANTHER" id="PTHR42878">
    <property type="entry name" value="TWO-COMPONENT HISTIDINE KINASE"/>
    <property type="match status" value="1"/>
</dbReference>
<keyword evidence="5" id="KW-0808">Transferase</keyword>
<keyword evidence="8" id="KW-0418">Kinase</keyword>
<proteinExistence type="predicted"/>
<dbReference type="CDD" id="cd00082">
    <property type="entry name" value="HisKA"/>
    <property type="match status" value="1"/>
</dbReference>
<comment type="caution">
    <text evidence="18">The sequence shown here is derived from an EMBL/GenBank/DDBJ whole genome shotgun (WGS) entry which is preliminary data.</text>
</comment>
<evidence type="ECO:0000256" key="5">
    <source>
        <dbReference type="ARBA" id="ARBA00022679"/>
    </source>
</evidence>
<keyword evidence="7" id="KW-0547">Nucleotide-binding</keyword>
<dbReference type="InterPro" id="IPR003661">
    <property type="entry name" value="HisK_dim/P_dom"/>
</dbReference>
<dbReference type="PROSITE" id="PS50885">
    <property type="entry name" value="HAMP"/>
    <property type="match status" value="1"/>
</dbReference>
<evidence type="ECO:0000256" key="9">
    <source>
        <dbReference type="ARBA" id="ARBA00022840"/>
    </source>
</evidence>
<dbReference type="CDD" id="cd06225">
    <property type="entry name" value="HAMP"/>
    <property type="match status" value="1"/>
</dbReference>
<dbReference type="InterPro" id="IPR013656">
    <property type="entry name" value="PAS_4"/>
</dbReference>
<dbReference type="Gene3D" id="6.10.340.10">
    <property type="match status" value="1"/>
</dbReference>
<gene>
    <name evidence="18" type="ORF">FHS03_003088</name>
</gene>
<reference evidence="18 19" key="1">
    <citation type="submission" date="2020-08" db="EMBL/GenBank/DDBJ databases">
        <title>Genomic Encyclopedia of Type Strains, Phase III (KMG-III): the genomes of soil and plant-associated and newly described type strains.</title>
        <authorList>
            <person name="Whitman W."/>
        </authorList>
    </citation>
    <scope>NUCLEOTIDE SEQUENCE [LARGE SCALE GENOMIC DNA]</scope>
    <source>
        <strain evidence="18 19">CECT 8897</strain>
    </source>
</reference>
<dbReference type="Pfam" id="PF08448">
    <property type="entry name" value="PAS_4"/>
    <property type="match status" value="1"/>
</dbReference>
<evidence type="ECO:0000256" key="6">
    <source>
        <dbReference type="ARBA" id="ARBA00022692"/>
    </source>
</evidence>
<feature type="domain" description="HAMP" evidence="17">
    <location>
        <begin position="189"/>
        <end position="242"/>
    </location>
</feature>
<dbReference type="PRINTS" id="PR00344">
    <property type="entry name" value="BCTRLSENSOR"/>
</dbReference>
<evidence type="ECO:0000256" key="7">
    <source>
        <dbReference type="ARBA" id="ARBA00022741"/>
    </source>
</evidence>
<dbReference type="InterPro" id="IPR036097">
    <property type="entry name" value="HisK_dim/P_sf"/>
</dbReference>
<evidence type="ECO:0000313" key="18">
    <source>
        <dbReference type="EMBL" id="MBB3120029.1"/>
    </source>
</evidence>
<sequence>MNSLRSYFRNLALQRKLLLVSVLTTFAALLAALLALASYDVVVARPRLVQDLAARMELLSLNLDVDLNFGDRNAATRTLEALRSSRDIDSACLFDAGHKVFAQYARRGAGGAQLRCAWPEQAGMGHRFHGNSLTMMAAVHFERDVVGYLQVDYALPPLAERLRQYALVLAVVLLTLLIGSLLYSLSLRRLVTQPLLALSRVADRVTREQRYDLRVPPGSDDEVGRLALAFNTMLATTAERNSALRRSQSLLHNIVEKSSAIIYVKDLEGRYLLVNERFRMILAPGASDPLGHFDHEVFAPEVARSFRVNDLAVIESGHAYTYEETAPDSAGQIRTYVSEKFPLIDEHGQTWAMGGVSTDISDRKKSELELIQYRNHLEELVQVRTAQMMEANRDLAESLETLRRAQDELVRSEKLAALGSLVAGVAHELNTPIGNSLLAVSTLIDQTTQFQKQCAQGIKRSTLETYITDVNGGGQIVLRNLHRAVDLVASFKQVAVDRATSQCREFRLCDLAGEILLVLMPTFKNSGILVRQDVPQTILMHSYPGPFGQVLINLVNNSLMHAFEGRREGEIWISASMAEEAWVEVTVRDNGAGIAPENMSRIYDPFFTTKLGRGGSGLGLNIVYNIVYGVLGGKIEVRSELGQGTSFIMTLPTRV</sequence>
<keyword evidence="9" id="KW-0067">ATP-binding</keyword>
<dbReference type="SUPFAM" id="SSF47384">
    <property type="entry name" value="Homodimeric domain of signal transducing histidine kinase"/>
    <property type="match status" value="1"/>
</dbReference>
<dbReference type="InterPro" id="IPR035965">
    <property type="entry name" value="PAS-like_dom_sf"/>
</dbReference>
<evidence type="ECO:0000313" key="19">
    <source>
        <dbReference type="Proteomes" id="UP000541535"/>
    </source>
</evidence>
<accession>A0A7W5BBD0</accession>
<dbReference type="InterPro" id="IPR000700">
    <property type="entry name" value="PAS-assoc_C"/>
</dbReference>
<dbReference type="Gene3D" id="3.30.565.10">
    <property type="entry name" value="Histidine kinase-like ATPase, C-terminal domain"/>
    <property type="match status" value="1"/>
</dbReference>
<evidence type="ECO:0000259" key="16">
    <source>
        <dbReference type="PROSITE" id="PS50113"/>
    </source>
</evidence>
<dbReference type="GO" id="GO:0005524">
    <property type="term" value="F:ATP binding"/>
    <property type="evidence" value="ECO:0007669"/>
    <property type="project" value="UniProtKB-KW"/>
</dbReference>
<dbReference type="InterPro" id="IPR003594">
    <property type="entry name" value="HATPase_dom"/>
</dbReference>